<feature type="chain" id="PRO_5029730736" evidence="1">
    <location>
        <begin position="22"/>
        <end position="190"/>
    </location>
</feature>
<protein>
    <submittedName>
        <fullName evidence="2">Uncharacterized protein</fullName>
    </submittedName>
</protein>
<reference evidence="2 3" key="1">
    <citation type="submission" date="2020-04" db="EMBL/GenBank/DDBJ databases">
        <title>Genome sequencing of novel species.</title>
        <authorList>
            <person name="Heo J."/>
            <person name="Kim S.-J."/>
            <person name="Kim J.-S."/>
            <person name="Hong S.-B."/>
            <person name="Kwon S.-W."/>
        </authorList>
    </citation>
    <scope>NUCLEOTIDE SEQUENCE [LARGE SCALE GENOMIC DNA]</scope>
    <source>
        <strain evidence="2 3">F39-2</strain>
    </source>
</reference>
<proteinExistence type="predicted"/>
<dbReference type="InterPro" id="IPR046219">
    <property type="entry name" value="DUF6252"/>
</dbReference>
<dbReference type="PROSITE" id="PS51257">
    <property type="entry name" value="PROKAR_LIPOPROTEIN"/>
    <property type="match status" value="1"/>
</dbReference>
<evidence type="ECO:0000313" key="2">
    <source>
        <dbReference type="EMBL" id="QJD97749.1"/>
    </source>
</evidence>
<organism evidence="2 3">
    <name type="scientific">Mucilaginibacter robiniae</name>
    <dbReference type="NCBI Taxonomy" id="2728022"/>
    <lineage>
        <taxon>Bacteria</taxon>
        <taxon>Pseudomonadati</taxon>
        <taxon>Bacteroidota</taxon>
        <taxon>Sphingobacteriia</taxon>
        <taxon>Sphingobacteriales</taxon>
        <taxon>Sphingobacteriaceae</taxon>
        <taxon>Mucilaginibacter</taxon>
    </lineage>
</organism>
<dbReference type="RefSeq" id="WP_169610198.1">
    <property type="nucleotide sequence ID" value="NZ_CP051682.1"/>
</dbReference>
<sequence length="190" mass="20229">MKKTLLFLLFISLAVVIQSCKKDSSSITTTTTDAPGVTQAYIDGTLWAPDTLKTTITYNSSTKTKTLVFTGTKSQKQVIFSVALSSATNDNSFPLGTYKVGSTNNVAMSYYTQQKLANGTYGFVLVGTAQPSAGTVSITSIDTTNKTITGTFNFNATTVTYDANGQIVSTEVHLISSGSLSILPYTYTTN</sequence>
<dbReference type="EMBL" id="CP051682">
    <property type="protein sequence ID" value="QJD97749.1"/>
    <property type="molecule type" value="Genomic_DNA"/>
</dbReference>
<dbReference type="AlphaFoldDB" id="A0A7L5E601"/>
<accession>A0A7L5E601</accession>
<name>A0A7L5E601_9SPHI</name>
<evidence type="ECO:0000313" key="3">
    <source>
        <dbReference type="Proteomes" id="UP000503278"/>
    </source>
</evidence>
<feature type="signal peptide" evidence="1">
    <location>
        <begin position="1"/>
        <end position="21"/>
    </location>
</feature>
<dbReference type="KEGG" id="mrob:HH214_18650"/>
<gene>
    <name evidence="2" type="ORF">HH214_18650</name>
</gene>
<keyword evidence="3" id="KW-1185">Reference proteome</keyword>
<keyword evidence="1" id="KW-0732">Signal</keyword>
<dbReference type="Proteomes" id="UP000503278">
    <property type="component" value="Chromosome"/>
</dbReference>
<dbReference type="Pfam" id="PF19765">
    <property type="entry name" value="DUF6252"/>
    <property type="match status" value="1"/>
</dbReference>
<evidence type="ECO:0000256" key="1">
    <source>
        <dbReference type="SAM" id="SignalP"/>
    </source>
</evidence>